<evidence type="ECO:0000313" key="3">
    <source>
        <dbReference type="Proteomes" id="UP000009169"/>
    </source>
</evidence>
<evidence type="ECO:0000313" key="2">
    <source>
        <dbReference type="EMBL" id="EGE05167.1"/>
    </source>
</evidence>
<sequence>MAQEQVDCGLAVALVPSYLWTGDGVDGAMAGRQRSKKRRTTGRCTMGTRWTGRTMRMQWRTRARDGEDRCRPDSWRLLWAGGFGVEPVLGGGGPSNQTELDRSSPTTEQRLD</sequence>
<accession>F2PTE9</accession>
<dbReference type="VEuPathDB" id="FungiDB:TEQG_04185"/>
<feature type="region of interest" description="Disordered" evidence="1">
    <location>
        <begin position="86"/>
        <end position="112"/>
    </location>
</feature>
<dbReference type="Proteomes" id="UP000009169">
    <property type="component" value="Unassembled WGS sequence"/>
</dbReference>
<name>F2PTE9_TRIEC</name>
<proteinExistence type="predicted"/>
<gene>
    <name evidence="2" type="ORF">TEQG_04185</name>
</gene>
<organism evidence="2 3">
    <name type="scientific">Trichophyton equinum (strain ATCC MYA-4606 / CBS 127.97)</name>
    <name type="common">Horse ringworm fungus</name>
    <dbReference type="NCBI Taxonomy" id="559882"/>
    <lineage>
        <taxon>Eukaryota</taxon>
        <taxon>Fungi</taxon>
        <taxon>Dikarya</taxon>
        <taxon>Ascomycota</taxon>
        <taxon>Pezizomycotina</taxon>
        <taxon>Eurotiomycetes</taxon>
        <taxon>Eurotiomycetidae</taxon>
        <taxon>Onygenales</taxon>
        <taxon>Arthrodermataceae</taxon>
        <taxon>Trichophyton</taxon>
    </lineage>
</organism>
<dbReference type="HOGENOM" id="CLU_2147640_0_0_1"/>
<keyword evidence="3" id="KW-1185">Reference proteome</keyword>
<dbReference type="AlphaFoldDB" id="F2PTE9"/>
<reference evidence="3" key="1">
    <citation type="journal article" date="2012" name="MBio">
        <title>Comparative genome analysis of Trichophyton rubrum and related dermatophytes reveals candidate genes involved in infection.</title>
        <authorList>
            <person name="Martinez D.A."/>
            <person name="Oliver B.G."/>
            <person name="Graeser Y."/>
            <person name="Goldberg J.M."/>
            <person name="Li W."/>
            <person name="Martinez-Rossi N.M."/>
            <person name="Monod M."/>
            <person name="Shelest E."/>
            <person name="Barton R.C."/>
            <person name="Birch E."/>
            <person name="Brakhage A.A."/>
            <person name="Chen Z."/>
            <person name="Gurr S.J."/>
            <person name="Heiman D."/>
            <person name="Heitman J."/>
            <person name="Kosti I."/>
            <person name="Rossi A."/>
            <person name="Saif S."/>
            <person name="Samalova M."/>
            <person name="Saunders C.W."/>
            <person name="Shea T."/>
            <person name="Summerbell R.C."/>
            <person name="Xu J."/>
            <person name="Young S."/>
            <person name="Zeng Q."/>
            <person name="Birren B.W."/>
            <person name="Cuomo C.A."/>
            <person name="White T.C."/>
        </authorList>
    </citation>
    <scope>NUCLEOTIDE SEQUENCE [LARGE SCALE GENOMIC DNA]</scope>
    <source>
        <strain evidence="3">ATCC MYA-4606 / CBS 127.97</strain>
    </source>
</reference>
<dbReference type="EMBL" id="DS995737">
    <property type="protein sequence ID" value="EGE05167.1"/>
    <property type="molecule type" value="Genomic_DNA"/>
</dbReference>
<evidence type="ECO:0000256" key="1">
    <source>
        <dbReference type="SAM" id="MobiDB-lite"/>
    </source>
</evidence>
<protein>
    <submittedName>
        <fullName evidence="2">Uncharacterized protein</fullName>
    </submittedName>
</protein>
<feature type="compositionally biased region" description="Polar residues" evidence="1">
    <location>
        <begin position="95"/>
        <end position="112"/>
    </location>
</feature>